<reference evidence="3" key="2">
    <citation type="submission" date="2023-01" db="EMBL/GenBank/DDBJ databases">
        <title>Human gut microbiome strain richness.</title>
        <authorList>
            <person name="Chen-Liaw A."/>
        </authorList>
    </citation>
    <scope>NUCLEOTIDE SEQUENCE</scope>
    <source>
        <strain evidence="3">1001283st1_D2_1001283B150209_150212</strain>
    </source>
</reference>
<name>A0A3E4X4C9_9FIRM</name>
<dbReference type="InterPro" id="IPR003959">
    <property type="entry name" value="ATPase_AAA_core"/>
</dbReference>
<dbReference type="Proteomes" id="UP001212823">
    <property type="component" value="Unassembled WGS sequence"/>
</dbReference>
<proteinExistence type="predicted"/>
<protein>
    <submittedName>
        <fullName evidence="3">AAA family ATPase</fullName>
    </submittedName>
    <submittedName>
        <fullName evidence="4">ATP-binding protein</fullName>
    </submittedName>
</protein>
<evidence type="ECO:0000313" key="4">
    <source>
        <dbReference type="EMBL" id="RGM49359.1"/>
    </source>
</evidence>
<accession>A0A3E4X4C9</accession>
<evidence type="ECO:0000259" key="2">
    <source>
        <dbReference type="Pfam" id="PF13476"/>
    </source>
</evidence>
<dbReference type="Proteomes" id="UP000260717">
    <property type="component" value="Unassembled WGS sequence"/>
</dbReference>
<comment type="caution">
    <text evidence="4">The sequence shown here is derived from an EMBL/GenBank/DDBJ whole genome shotgun (WGS) entry which is preliminary data.</text>
</comment>
<evidence type="ECO:0000259" key="1">
    <source>
        <dbReference type="Pfam" id="PF13304"/>
    </source>
</evidence>
<dbReference type="PANTHER" id="PTHR43581:SF2">
    <property type="entry name" value="EXCINUCLEASE ATPASE SUBUNIT"/>
    <property type="match status" value="1"/>
</dbReference>
<keyword evidence="4" id="KW-0547">Nucleotide-binding</keyword>
<dbReference type="Gene3D" id="3.40.50.300">
    <property type="entry name" value="P-loop containing nucleotide triphosphate hydrolases"/>
    <property type="match status" value="1"/>
</dbReference>
<dbReference type="Pfam" id="PF13304">
    <property type="entry name" value="AAA_21"/>
    <property type="match status" value="1"/>
</dbReference>
<dbReference type="InterPro" id="IPR027417">
    <property type="entry name" value="P-loop_NTPase"/>
</dbReference>
<feature type="domain" description="ATPase AAA-type core" evidence="1">
    <location>
        <begin position="195"/>
        <end position="349"/>
    </location>
</feature>
<dbReference type="EMBL" id="JAQLYE010000027">
    <property type="protein sequence ID" value="MDB8018934.1"/>
    <property type="molecule type" value="Genomic_DNA"/>
</dbReference>
<evidence type="ECO:0000313" key="5">
    <source>
        <dbReference type="Proteomes" id="UP000260717"/>
    </source>
</evidence>
<keyword evidence="4" id="KW-0067">ATP-binding</keyword>
<dbReference type="PANTHER" id="PTHR43581">
    <property type="entry name" value="ATP/GTP PHOSPHATASE"/>
    <property type="match status" value="1"/>
</dbReference>
<dbReference type="Pfam" id="PF13476">
    <property type="entry name" value="AAA_23"/>
    <property type="match status" value="1"/>
</dbReference>
<dbReference type="EMBL" id="QSTI01000012">
    <property type="protein sequence ID" value="RGM49359.1"/>
    <property type="molecule type" value="Genomic_DNA"/>
</dbReference>
<dbReference type="InterPro" id="IPR051396">
    <property type="entry name" value="Bact_Antivir_Def_Nuclease"/>
</dbReference>
<dbReference type="RefSeq" id="WP_015516053.1">
    <property type="nucleotide sequence ID" value="NZ_JADPAO010000026.1"/>
</dbReference>
<sequence>MCEFKIQELGLRNYRGFDNKKFVLNPRMNVFAGKNGSGKTSVLEAANVMLGAYLAAYKTYVPSRFVYNIKSTDARRKTLISDDSMILTTGSIAQYPCEVSCKAQWGGNNTENNIEFRRVILKEDARTKFGGSNPMQPAVIEWENKISNANHSDSKVVLPLVLYLSTARLFKDGNKKTNIKGVFSRTDAYNHCLDSQHGLEIAFRYIDTLKAVSLEENGGKLFPAYEAILKAVNDAFCDELKPGEEIISSTKYEDDIIALKTADGTILPFQLLSDGYRNVIKMVLDIATRMCILNPYLKGDALKMTPGIVIIDEIDLSLHPTWQKRIIGILKEQFPRIQFICATHSPFIIQSLDEGELITLDQPLDSEYSGEGLEDIAEDVMGVELPQYSERKRKIYEAASKYYTALKEAKTQDDIARLGKELADLEAEYSDNPAYMAWVHQKYTEQAWKVKKNETSR</sequence>
<dbReference type="SUPFAM" id="SSF52540">
    <property type="entry name" value="P-loop containing nucleoside triphosphate hydrolases"/>
    <property type="match status" value="1"/>
</dbReference>
<dbReference type="GO" id="GO:0016887">
    <property type="term" value="F:ATP hydrolysis activity"/>
    <property type="evidence" value="ECO:0007669"/>
    <property type="project" value="InterPro"/>
</dbReference>
<evidence type="ECO:0000313" key="3">
    <source>
        <dbReference type="EMBL" id="MDB8018934.1"/>
    </source>
</evidence>
<feature type="domain" description="Rad50/SbcC-type AAA" evidence="2">
    <location>
        <begin position="9"/>
        <end position="188"/>
    </location>
</feature>
<organism evidence="4 5">
    <name type="scientific">Agathobacter rectalis</name>
    <dbReference type="NCBI Taxonomy" id="39491"/>
    <lineage>
        <taxon>Bacteria</taxon>
        <taxon>Bacillati</taxon>
        <taxon>Bacillota</taxon>
        <taxon>Clostridia</taxon>
        <taxon>Lachnospirales</taxon>
        <taxon>Lachnospiraceae</taxon>
        <taxon>Agathobacter</taxon>
    </lineage>
</organism>
<gene>
    <name evidence="4" type="ORF">DXC13_08990</name>
    <name evidence="3" type="ORF">PNE45_12970</name>
</gene>
<reference evidence="4 5" key="1">
    <citation type="submission" date="2018-08" db="EMBL/GenBank/DDBJ databases">
        <title>A genome reference for cultivated species of the human gut microbiota.</title>
        <authorList>
            <person name="Zou Y."/>
            <person name="Xue W."/>
            <person name="Luo G."/>
        </authorList>
    </citation>
    <scope>NUCLEOTIDE SEQUENCE [LARGE SCALE GENOMIC DNA]</scope>
    <source>
        <strain evidence="4 5">OM08-12AT</strain>
    </source>
</reference>
<dbReference type="InterPro" id="IPR038729">
    <property type="entry name" value="Rad50/SbcC_AAA"/>
</dbReference>
<dbReference type="AlphaFoldDB" id="A0A3E4X4C9"/>
<dbReference type="GO" id="GO:0005524">
    <property type="term" value="F:ATP binding"/>
    <property type="evidence" value="ECO:0007669"/>
    <property type="project" value="UniProtKB-KW"/>
</dbReference>